<dbReference type="SUPFAM" id="SSF46785">
    <property type="entry name" value="Winged helix' DNA-binding domain"/>
    <property type="match status" value="1"/>
</dbReference>
<comment type="caution">
    <text evidence="3">The sequence shown here is derived from an EMBL/GenBank/DDBJ whole genome shotgun (WGS) entry which is preliminary data.</text>
</comment>
<dbReference type="GO" id="GO:1900376">
    <property type="term" value="P:regulation of secondary metabolite biosynthetic process"/>
    <property type="evidence" value="ECO:0007669"/>
    <property type="project" value="TreeGrafter"/>
</dbReference>
<organism evidence="3 4">
    <name type="scientific">Jiulongibacter sediminis</name>
    <dbReference type="NCBI Taxonomy" id="1605367"/>
    <lineage>
        <taxon>Bacteria</taxon>
        <taxon>Pseudomonadati</taxon>
        <taxon>Bacteroidota</taxon>
        <taxon>Cytophagia</taxon>
        <taxon>Cytophagales</taxon>
        <taxon>Leadbetterellaceae</taxon>
        <taxon>Jiulongibacter</taxon>
    </lineage>
</organism>
<dbReference type="OrthoDB" id="594893at2"/>
<dbReference type="Proteomes" id="UP000050454">
    <property type="component" value="Unassembled WGS sequence"/>
</dbReference>
<protein>
    <submittedName>
        <fullName evidence="3">Fur family transcriptional regulator</fullName>
    </submittedName>
</protein>
<evidence type="ECO:0000313" key="4">
    <source>
        <dbReference type="Proteomes" id="UP000050454"/>
    </source>
</evidence>
<dbReference type="EMBL" id="LGTQ01000006">
    <property type="protein sequence ID" value="KPM48319.1"/>
    <property type="molecule type" value="Genomic_DNA"/>
</dbReference>
<feature type="binding site" evidence="2">
    <location>
        <position position="93"/>
    </location>
    <ligand>
        <name>Fe cation</name>
        <dbReference type="ChEBI" id="CHEBI:24875"/>
    </ligand>
</feature>
<dbReference type="InterPro" id="IPR036390">
    <property type="entry name" value="WH_DNA-bd_sf"/>
</dbReference>
<keyword evidence="1" id="KW-0479">Metal-binding</keyword>
<dbReference type="InterPro" id="IPR036388">
    <property type="entry name" value="WH-like_DNA-bd_sf"/>
</dbReference>
<feature type="binding site" evidence="1">
    <location>
        <position position="102"/>
    </location>
    <ligand>
        <name>Zn(2+)</name>
        <dbReference type="ChEBI" id="CHEBI:29105"/>
    </ligand>
</feature>
<dbReference type="STRING" id="1605367.AFM12_06615"/>
<dbReference type="PANTHER" id="PTHR33202">
    <property type="entry name" value="ZINC UPTAKE REGULATION PROTEIN"/>
    <property type="match status" value="1"/>
</dbReference>
<keyword evidence="4" id="KW-1185">Reference proteome</keyword>
<dbReference type="RefSeq" id="WP_055145629.1">
    <property type="nucleotide sequence ID" value="NZ_CAKZPM010000003.1"/>
</dbReference>
<gene>
    <name evidence="3" type="ORF">AFM12_06615</name>
</gene>
<evidence type="ECO:0000256" key="2">
    <source>
        <dbReference type="PIRSR" id="PIRSR602481-2"/>
    </source>
</evidence>
<name>A0A0P7BUB4_9BACT</name>
<keyword evidence="1" id="KW-0862">Zinc</keyword>
<evidence type="ECO:0000256" key="1">
    <source>
        <dbReference type="PIRSR" id="PIRSR602481-1"/>
    </source>
</evidence>
<dbReference type="AlphaFoldDB" id="A0A0P7BUB4"/>
<feature type="binding site" evidence="2">
    <location>
        <position position="91"/>
    </location>
    <ligand>
        <name>Fe cation</name>
        <dbReference type="ChEBI" id="CHEBI:24875"/>
    </ligand>
</feature>
<feature type="binding site" evidence="1">
    <location>
        <position position="99"/>
    </location>
    <ligand>
        <name>Zn(2+)</name>
        <dbReference type="ChEBI" id="CHEBI:29105"/>
    </ligand>
</feature>
<feature type="binding site" evidence="1">
    <location>
        <position position="138"/>
    </location>
    <ligand>
        <name>Zn(2+)</name>
        <dbReference type="ChEBI" id="CHEBI:29105"/>
    </ligand>
</feature>
<dbReference type="Pfam" id="PF01475">
    <property type="entry name" value="FUR"/>
    <property type="match status" value="1"/>
</dbReference>
<comment type="cofactor">
    <cofactor evidence="2">
        <name>Mn(2+)</name>
        <dbReference type="ChEBI" id="CHEBI:29035"/>
    </cofactor>
    <cofactor evidence="2">
        <name>Fe(2+)</name>
        <dbReference type="ChEBI" id="CHEBI:29033"/>
    </cofactor>
    <text evidence="2">Binds 1 Mn(2+) or Fe(2+) ion per subunit.</text>
</comment>
<sequence length="140" mass="15991">MNKETKTALKSFNLRHTDCREEVLNTFVNSTAALSHSDIESSVDEKYDRVTIYRTLKTFMEKGIIHRILDAEGGSKYALCKEHECSKEVHHHDHVHFKCNDCGDTTCLESVHIPGITLPDGYQREDINLLIEGRCPNCQN</sequence>
<proteinExistence type="predicted"/>
<comment type="cofactor">
    <cofactor evidence="1">
        <name>Zn(2+)</name>
        <dbReference type="ChEBI" id="CHEBI:29105"/>
    </cofactor>
    <text evidence="1">Binds 1 zinc ion per subunit.</text>
</comment>
<dbReference type="GO" id="GO:0003700">
    <property type="term" value="F:DNA-binding transcription factor activity"/>
    <property type="evidence" value="ECO:0007669"/>
    <property type="project" value="InterPro"/>
</dbReference>
<dbReference type="GO" id="GO:0000976">
    <property type="term" value="F:transcription cis-regulatory region binding"/>
    <property type="evidence" value="ECO:0007669"/>
    <property type="project" value="TreeGrafter"/>
</dbReference>
<evidence type="ECO:0000313" key="3">
    <source>
        <dbReference type="EMBL" id="KPM48319.1"/>
    </source>
</evidence>
<dbReference type="GO" id="GO:0045892">
    <property type="term" value="P:negative regulation of DNA-templated transcription"/>
    <property type="evidence" value="ECO:0007669"/>
    <property type="project" value="TreeGrafter"/>
</dbReference>
<dbReference type="InterPro" id="IPR002481">
    <property type="entry name" value="FUR"/>
</dbReference>
<reference evidence="3 4" key="1">
    <citation type="submission" date="2015-07" db="EMBL/GenBank/DDBJ databases">
        <title>The draft genome sequence of Leadbetterella sp. JN14-9.</title>
        <authorList>
            <person name="Liu Y."/>
            <person name="Du J."/>
            <person name="Shao Z."/>
        </authorList>
    </citation>
    <scope>NUCLEOTIDE SEQUENCE [LARGE SCALE GENOMIC DNA]</scope>
    <source>
        <strain evidence="3 4">JN14-9</strain>
    </source>
</reference>
<dbReference type="PANTHER" id="PTHR33202:SF22">
    <property type="entry name" value="HYDROGEN PEROXIDE SENSITIVE REPRESSOR"/>
    <property type="match status" value="1"/>
</dbReference>
<feature type="binding site" evidence="1">
    <location>
        <position position="135"/>
    </location>
    <ligand>
        <name>Zn(2+)</name>
        <dbReference type="ChEBI" id="CHEBI:29105"/>
    </ligand>
</feature>
<dbReference type="GO" id="GO:0008270">
    <property type="term" value="F:zinc ion binding"/>
    <property type="evidence" value="ECO:0007669"/>
    <property type="project" value="TreeGrafter"/>
</dbReference>
<keyword evidence="2" id="KW-0408">Iron</keyword>
<dbReference type="Gene3D" id="1.10.10.10">
    <property type="entry name" value="Winged helix-like DNA-binding domain superfamily/Winged helix DNA-binding domain"/>
    <property type="match status" value="1"/>
</dbReference>
<dbReference type="PATRIC" id="fig|1605367.3.peg.2692"/>
<accession>A0A0P7BUB4</accession>